<protein>
    <submittedName>
        <fullName evidence="1">RNA polymerase II-associated protein 1</fullName>
    </submittedName>
</protein>
<name>A0A087U598_STEMI</name>
<accession>A0A087U598</accession>
<dbReference type="Proteomes" id="UP000054359">
    <property type="component" value="Unassembled WGS sequence"/>
</dbReference>
<reference evidence="1 2" key="1">
    <citation type="submission" date="2013-11" db="EMBL/GenBank/DDBJ databases">
        <title>Genome sequencing of Stegodyphus mimosarum.</title>
        <authorList>
            <person name="Bechsgaard J."/>
        </authorList>
    </citation>
    <scope>NUCLEOTIDE SEQUENCE [LARGE SCALE GENOMIC DNA]</scope>
</reference>
<gene>
    <name evidence="1" type="ORF">X975_22872</name>
</gene>
<dbReference type="OrthoDB" id="348201at2759"/>
<evidence type="ECO:0000313" key="1">
    <source>
        <dbReference type="EMBL" id="KFM72537.1"/>
    </source>
</evidence>
<keyword evidence="2" id="KW-1185">Reference proteome</keyword>
<sequence>MYSAMKLMRIISATSQGLALHLVENYGLISNITFYLTLQPLDGKLSPQEVQMLMVETLKTWCILLCYGLATKVFLDLFPIFLKQLDFCESLNLNSDKSIQDFEYAVHLFKAFEAIAAVSVEIKDVSGVAINAVLKKSLR</sequence>
<organism evidence="1 2">
    <name type="scientific">Stegodyphus mimosarum</name>
    <name type="common">African social velvet spider</name>
    <dbReference type="NCBI Taxonomy" id="407821"/>
    <lineage>
        <taxon>Eukaryota</taxon>
        <taxon>Metazoa</taxon>
        <taxon>Ecdysozoa</taxon>
        <taxon>Arthropoda</taxon>
        <taxon>Chelicerata</taxon>
        <taxon>Arachnida</taxon>
        <taxon>Araneae</taxon>
        <taxon>Araneomorphae</taxon>
        <taxon>Entelegynae</taxon>
        <taxon>Eresoidea</taxon>
        <taxon>Eresidae</taxon>
        <taxon>Stegodyphus</taxon>
    </lineage>
</organism>
<dbReference type="STRING" id="407821.A0A087U598"/>
<dbReference type="AlphaFoldDB" id="A0A087U598"/>
<dbReference type="EMBL" id="KK118246">
    <property type="protein sequence ID" value="KFM72537.1"/>
    <property type="molecule type" value="Genomic_DNA"/>
</dbReference>
<proteinExistence type="predicted"/>
<evidence type="ECO:0000313" key="2">
    <source>
        <dbReference type="Proteomes" id="UP000054359"/>
    </source>
</evidence>
<feature type="non-terminal residue" evidence="1">
    <location>
        <position position="139"/>
    </location>
</feature>